<evidence type="ECO:0000256" key="4">
    <source>
        <dbReference type="ARBA" id="ARBA00022741"/>
    </source>
</evidence>
<dbReference type="PANTHER" id="PTHR36766:SF36">
    <property type="entry name" value="AAA+ ATPASE DOMAIN-CONTAINING PROTEIN"/>
    <property type="match status" value="1"/>
</dbReference>
<dbReference type="PRINTS" id="PR00364">
    <property type="entry name" value="DISEASERSIST"/>
</dbReference>
<dbReference type="Gene3D" id="1.20.5.4130">
    <property type="match status" value="1"/>
</dbReference>
<evidence type="ECO:0000313" key="13">
    <source>
        <dbReference type="Proteomes" id="UP001054889"/>
    </source>
</evidence>
<dbReference type="AlphaFoldDB" id="A0AAV5ECS3"/>
<evidence type="ECO:0000256" key="7">
    <source>
        <dbReference type="ARBA" id="ARBA00023054"/>
    </source>
</evidence>
<dbReference type="PANTHER" id="PTHR36766">
    <property type="entry name" value="PLANT BROAD-SPECTRUM MILDEW RESISTANCE PROTEIN RPW8"/>
    <property type="match status" value="1"/>
</dbReference>
<reference evidence="12" key="2">
    <citation type="submission" date="2021-12" db="EMBL/GenBank/DDBJ databases">
        <title>Resequencing data analysis of finger millet.</title>
        <authorList>
            <person name="Hatakeyama M."/>
            <person name="Aluri S."/>
            <person name="Balachadran M.T."/>
            <person name="Sivarajan S.R."/>
            <person name="Poveda L."/>
            <person name="Shimizu-Inatsugi R."/>
            <person name="Schlapbach R."/>
            <person name="Sreeman S.M."/>
            <person name="Shimizu K.K."/>
        </authorList>
    </citation>
    <scope>NUCLEOTIDE SEQUENCE</scope>
</reference>
<dbReference type="Gene3D" id="1.10.10.10">
    <property type="entry name" value="Winged helix-like DNA-binding domain superfamily/Winged helix DNA-binding domain"/>
    <property type="match status" value="1"/>
</dbReference>
<dbReference type="InterPro" id="IPR058922">
    <property type="entry name" value="WHD_DRP"/>
</dbReference>
<gene>
    <name evidence="12" type="primary">gb07358</name>
    <name evidence="12" type="ORF">PR202_gb07358</name>
</gene>
<dbReference type="Gene3D" id="3.40.50.300">
    <property type="entry name" value="P-loop containing nucleotide triphosphate hydrolases"/>
    <property type="match status" value="1"/>
</dbReference>
<evidence type="ECO:0000259" key="9">
    <source>
        <dbReference type="Pfam" id="PF18052"/>
    </source>
</evidence>
<dbReference type="InterPro" id="IPR027417">
    <property type="entry name" value="P-loop_NTPase"/>
</dbReference>
<dbReference type="Pfam" id="PF23598">
    <property type="entry name" value="LRR_14"/>
    <property type="match status" value="1"/>
</dbReference>
<dbReference type="Pfam" id="PF23559">
    <property type="entry name" value="WHD_DRP"/>
    <property type="match status" value="1"/>
</dbReference>
<keyword evidence="6" id="KW-0067">ATP-binding</keyword>
<dbReference type="InterPro" id="IPR032675">
    <property type="entry name" value="LRR_dom_sf"/>
</dbReference>
<dbReference type="SUPFAM" id="SSF52058">
    <property type="entry name" value="L domain-like"/>
    <property type="match status" value="1"/>
</dbReference>
<dbReference type="InterPro" id="IPR002182">
    <property type="entry name" value="NB-ARC"/>
</dbReference>
<dbReference type="GO" id="GO:0005524">
    <property type="term" value="F:ATP binding"/>
    <property type="evidence" value="ECO:0007669"/>
    <property type="project" value="UniProtKB-KW"/>
</dbReference>
<feature type="domain" description="Disease resistance N-terminal" evidence="9">
    <location>
        <begin position="14"/>
        <end position="90"/>
    </location>
</feature>
<comment type="caution">
    <text evidence="12">The sequence shown here is derived from an EMBL/GenBank/DDBJ whole genome shotgun (WGS) entry which is preliminary data.</text>
</comment>
<evidence type="ECO:0000259" key="8">
    <source>
        <dbReference type="Pfam" id="PF00931"/>
    </source>
</evidence>
<comment type="similarity">
    <text evidence="1">Belongs to the disease resistance NB-LRR family.</text>
</comment>
<dbReference type="Pfam" id="PF00931">
    <property type="entry name" value="NB-ARC"/>
    <property type="match status" value="1"/>
</dbReference>
<reference evidence="12" key="1">
    <citation type="journal article" date="2018" name="DNA Res.">
        <title>Multiple hybrid de novo genome assembly of finger millet, an orphan allotetraploid crop.</title>
        <authorList>
            <person name="Hatakeyama M."/>
            <person name="Aluri S."/>
            <person name="Balachadran M.T."/>
            <person name="Sivarajan S.R."/>
            <person name="Patrignani A."/>
            <person name="Gruter S."/>
            <person name="Poveda L."/>
            <person name="Shimizu-Inatsugi R."/>
            <person name="Baeten J."/>
            <person name="Francoijs K.J."/>
            <person name="Nataraja K.N."/>
            <person name="Reddy Y.A.N."/>
            <person name="Phadnis S."/>
            <person name="Ravikumar R.L."/>
            <person name="Schlapbach R."/>
            <person name="Sreeman S.M."/>
            <person name="Shimizu K.K."/>
        </authorList>
    </citation>
    <scope>NUCLEOTIDE SEQUENCE</scope>
</reference>
<dbReference type="GO" id="GO:0009626">
    <property type="term" value="P:plant-type hypersensitive response"/>
    <property type="evidence" value="ECO:0007669"/>
    <property type="project" value="UniProtKB-ARBA"/>
</dbReference>
<evidence type="ECO:0000259" key="10">
    <source>
        <dbReference type="Pfam" id="PF23559"/>
    </source>
</evidence>
<dbReference type="FunFam" id="1.10.10.10:FF:000322">
    <property type="entry name" value="Probable disease resistance protein At1g63360"/>
    <property type="match status" value="1"/>
</dbReference>
<feature type="domain" description="NB-ARC" evidence="8">
    <location>
        <begin position="184"/>
        <end position="352"/>
    </location>
</feature>
<keyword evidence="4" id="KW-0547">Nucleotide-binding</keyword>
<dbReference type="Gene3D" id="1.10.8.430">
    <property type="entry name" value="Helical domain of apoptotic protease-activating factors"/>
    <property type="match status" value="1"/>
</dbReference>
<evidence type="ECO:0000313" key="12">
    <source>
        <dbReference type="EMBL" id="GJN20035.1"/>
    </source>
</evidence>
<dbReference type="GO" id="GO:0042742">
    <property type="term" value="P:defense response to bacterium"/>
    <property type="evidence" value="ECO:0007669"/>
    <property type="project" value="UniProtKB-ARBA"/>
</dbReference>
<name>A0AAV5ECS3_ELECO</name>
<feature type="domain" description="Disease resistance R13L4/SHOC-2-like LRR" evidence="11">
    <location>
        <begin position="577"/>
        <end position="744"/>
    </location>
</feature>
<accession>A0AAV5ECS3</accession>
<organism evidence="12 13">
    <name type="scientific">Eleusine coracana subsp. coracana</name>
    <dbReference type="NCBI Taxonomy" id="191504"/>
    <lineage>
        <taxon>Eukaryota</taxon>
        <taxon>Viridiplantae</taxon>
        <taxon>Streptophyta</taxon>
        <taxon>Embryophyta</taxon>
        <taxon>Tracheophyta</taxon>
        <taxon>Spermatophyta</taxon>
        <taxon>Magnoliopsida</taxon>
        <taxon>Liliopsida</taxon>
        <taxon>Poales</taxon>
        <taxon>Poaceae</taxon>
        <taxon>PACMAD clade</taxon>
        <taxon>Chloridoideae</taxon>
        <taxon>Cynodonteae</taxon>
        <taxon>Eleusininae</taxon>
        <taxon>Eleusine</taxon>
    </lineage>
</organism>
<dbReference type="InterPro" id="IPR036388">
    <property type="entry name" value="WH-like_DNA-bd_sf"/>
</dbReference>
<evidence type="ECO:0000256" key="1">
    <source>
        <dbReference type="ARBA" id="ARBA00008894"/>
    </source>
</evidence>
<keyword evidence="7" id="KW-0175">Coiled coil</keyword>
<feature type="domain" description="Disease resistance protein winged helix" evidence="10">
    <location>
        <begin position="442"/>
        <end position="506"/>
    </location>
</feature>
<dbReference type="SUPFAM" id="SSF52540">
    <property type="entry name" value="P-loop containing nucleoside triphosphate hydrolases"/>
    <property type="match status" value="1"/>
</dbReference>
<dbReference type="InterPro" id="IPR042197">
    <property type="entry name" value="Apaf_helical"/>
</dbReference>
<proteinExistence type="inferred from homology"/>
<evidence type="ECO:0000256" key="2">
    <source>
        <dbReference type="ARBA" id="ARBA00022614"/>
    </source>
</evidence>
<dbReference type="Gene3D" id="3.80.10.10">
    <property type="entry name" value="Ribonuclease Inhibitor"/>
    <property type="match status" value="1"/>
</dbReference>
<dbReference type="GO" id="GO:0043531">
    <property type="term" value="F:ADP binding"/>
    <property type="evidence" value="ECO:0007669"/>
    <property type="project" value="InterPro"/>
</dbReference>
<keyword evidence="5" id="KW-0611">Plant defense</keyword>
<keyword evidence="3" id="KW-0677">Repeat</keyword>
<dbReference type="GO" id="GO:0002758">
    <property type="term" value="P:innate immune response-activating signaling pathway"/>
    <property type="evidence" value="ECO:0007669"/>
    <property type="project" value="UniProtKB-ARBA"/>
</dbReference>
<dbReference type="InterPro" id="IPR055414">
    <property type="entry name" value="LRR_R13L4/SHOC2-like"/>
</dbReference>
<sequence length="762" mass="85088">MAVVLDAYACYVANLLMEMAREEVGVLLGVSSEIDSMGIKLGDLKNLLADADRKSITDYRVQGWVRELKDAMFDATDILDLCQLRAMECGPTTMSTASCCKSVLFCLQNPPFAHYIGGRIRVLNRKLDDIRERSAQFRFVNLVSYEDHNSKVTSHSAANRETTGEPFRPNVVVGEKIKEDTKGLVEMLTEKCGSSRDIMVVAVVGVGGIGKTTLAREIFNHEGIKDSFDKRIWLSVNQNFDKAELLRTAITLAGGDHHGEKAMAVLQPALATALAGKKLLLVMDDVWCHKAWEDVLQTPLVNGMLQEGSRVIITTRDERVARAMKAEQPYHHVDKLGLEDAWSLLKKQVVSSNNIDEVDIDMLKDIGMQIIAKCDGLPLAVKVMGGLLCQKDRNRSDWEEVLNDSACSVAGMPEELNYAVYLSYENLSPCLKQCFLHYSLLPESIVFGYDIIVGMWICEGFVHGNSLDKLEELGRQYYKELIMRNLIEPDREYIDQYHCSMHDVVRSFGQCVSRDEALVAHSEDIGIITKLNSQKFLRLCLEMRGSKSGELQWSMLKAQRYLRTLIVVGQFSVKPGDSLVAFSRLRTWHVQSSNVAALTDSLYQLKHLRYLSIRYCDISRLPENIGKMKFLQLISLRGCTNLVKLPDSIVKLGQLRYLSLTGTSINAGIPRGFGHLTNLRKLYGFPSHMCGNWCSLEELGPLSQLRDLAIKGLENVSSTSFATKARLGSKEHLTYLTLGCSSRLGDNGLVSKEGSTSEVEQG</sequence>
<dbReference type="Pfam" id="PF18052">
    <property type="entry name" value="Rx_N"/>
    <property type="match status" value="1"/>
</dbReference>
<keyword evidence="13" id="KW-1185">Reference proteome</keyword>
<keyword evidence="2" id="KW-0433">Leucine-rich repeat</keyword>
<dbReference type="InterPro" id="IPR041118">
    <property type="entry name" value="Rx_N"/>
</dbReference>
<dbReference type="Proteomes" id="UP001054889">
    <property type="component" value="Unassembled WGS sequence"/>
</dbReference>
<evidence type="ECO:0000256" key="6">
    <source>
        <dbReference type="ARBA" id="ARBA00022840"/>
    </source>
</evidence>
<protein>
    <submittedName>
        <fullName evidence="12">Uncharacterized protein</fullName>
    </submittedName>
</protein>
<dbReference type="EMBL" id="BQKI01000074">
    <property type="protein sequence ID" value="GJN20035.1"/>
    <property type="molecule type" value="Genomic_DNA"/>
</dbReference>
<evidence type="ECO:0000256" key="3">
    <source>
        <dbReference type="ARBA" id="ARBA00022737"/>
    </source>
</evidence>
<evidence type="ECO:0000256" key="5">
    <source>
        <dbReference type="ARBA" id="ARBA00022821"/>
    </source>
</evidence>
<evidence type="ECO:0000259" key="11">
    <source>
        <dbReference type="Pfam" id="PF23598"/>
    </source>
</evidence>